<dbReference type="GO" id="GO:1990077">
    <property type="term" value="C:primosome complex"/>
    <property type="evidence" value="ECO:0007669"/>
    <property type="project" value="UniProtKB-UniRule"/>
</dbReference>
<dbReference type="Proteomes" id="UP000261284">
    <property type="component" value="Unassembled WGS sequence"/>
</dbReference>
<dbReference type="PANTHER" id="PTHR30153">
    <property type="entry name" value="REPLICATIVE DNA HELICASE DNAB"/>
    <property type="match status" value="1"/>
</dbReference>
<comment type="similarity">
    <text evidence="1 13">Belongs to the helicase family. DnaB subfamily.</text>
</comment>
<comment type="caution">
    <text evidence="16">The sequence shown here is derived from an EMBL/GenBank/DDBJ whole genome shotgun (WGS) entry which is preliminary data.</text>
</comment>
<feature type="compositionally biased region" description="Pro residues" evidence="14">
    <location>
        <begin position="494"/>
        <end position="506"/>
    </location>
</feature>
<dbReference type="Pfam" id="PF03796">
    <property type="entry name" value="DnaB_C"/>
    <property type="match status" value="1"/>
</dbReference>
<dbReference type="EMBL" id="QTJU01000001">
    <property type="protein sequence ID" value="RFM30051.1"/>
    <property type="molecule type" value="Genomic_DNA"/>
</dbReference>
<dbReference type="SUPFAM" id="SSF48024">
    <property type="entry name" value="N-terminal domain of DnaB helicase"/>
    <property type="match status" value="1"/>
</dbReference>
<dbReference type="AlphaFoldDB" id="A0A3E1NQ46"/>
<evidence type="ECO:0000256" key="8">
    <source>
        <dbReference type="ARBA" id="ARBA00023125"/>
    </source>
</evidence>
<keyword evidence="8 13" id="KW-0238">DNA-binding</keyword>
<dbReference type="FunFam" id="1.10.860.10:FF:000001">
    <property type="entry name" value="Replicative DNA helicase"/>
    <property type="match status" value="1"/>
</dbReference>
<evidence type="ECO:0000313" key="17">
    <source>
        <dbReference type="Proteomes" id="UP000261284"/>
    </source>
</evidence>
<protein>
    <recommendedName>
        <fullName evidence="12 13">Replicative DNA helicase</fullName>
        <ecNumber evidence="12 13">5.6.2.3</ecNumber>
    </recommendedName>
</protein>
<dbReference type="PANTHER" id="PTHR30153:SF2">
    <property type="entry name" value="REPLICATIVE DNA HELICASE"/>
    <property type="match status" value="1"/>
</dbReference>
<evidence type="ECO:0000256" key="7">
    <source>
        <dbReference type="ARBA" id="ARBA00022840"/>
    </source>
</evidence>
<gene>
    <name evidence="16" type="primary">dnaB</name>
    <name evidence="16" type="ORF">DXN05_03505</name>
</gene>
<dbReference type="Gene3D" id="3.40.50.300">
    <property type="entry name" value="P-loop containing nucleotide triphosphate hydrolases"/>
    <property type="match status" value="1"/>
</dbReference>
<keyword evidence="9" id="KW-0413">Isomerase</keyword>
<keyword evidence="4 13" id="KW-0547">Nucleotide-binding</keyword>
<dbReference type="InterPro" id="IPR016136">
    <property type="entry name" value="DNA_helicase_N/primase_C"/>
</dbReference>
<evidence type="ECO:0000256" key="6">
    <source>
        <dbReference type="ARBA" id="ARBA00022806"/>
    </source>
</evidence>
<keyword evidence="5 13" id="KW-0378">Hydrolase</keyword>
<dbReference type="Pfam" id="PF00772">
    <property type="entry name" value="DnaB"/>
    <property type="match status" value="1"/>
</dbReference>
<keyword evidence="3 13" id="KW-0235">DNA replication</keyword>
<dbReference type="GO" id="GO:0005829">
    <property type="term" value="C:cytosol"/>
    <property type="evidence" value="ECO:0007669"/>
    <property type="project" value="TreeGrafter"/>
</dbReference>
<evidence type="ECO:0000256" key="2">
    <source>
        <dbReference type="ARBA" id="ARBA00022515"/>
    </source>
</evidence>
<evidence type="ECO:0000313" key="16">
    <source>
        <dbReference type="EMBL" id="RFM30051.1"/>
    </source>
</evidence>
<keyword evidence="17" id="KW-1185">Reference proteome</keyword>
<dbReference type="InterPro" id="IPR003593">
    <property type="entry name" value="AAA+_ATPase"/>
</dbReference>
<evidence type="ECO:0000256" key="1">
    <source>
        <dbReference type="ARBA" id="ARBA00008428"/>
    </source>
</evidence>
<dbReference type="SMART" id="SM00382">
    <property type="entry name" value="AAA"/>
    <property type="match status" value="1"/>
</dbReference>
<evidence type="ECO:0000259" key="15">
    <source>
        <dbReference type="PROSITE" id="PS51199"/>
    </source>
</evidence>
<name>A0A3E1NQ46_9BACT</name>
<evidence type="ECO:0000256" key="4">
    <source>
        <dbReference type="ARBA" id="ARBA00022741"/>
    </source>
</evidence>
<evidence type="ECO:0000256" key="12">
    <source>
        <dbReference type="NCBIfam" id="TIGR00665"/>
    </source>
</evidence>
<evidence type="ECO:0000256" key="11">
    <source>
        <dbReference type="ARBA" id="ARBA00048954"/>
    </source>
</evidence>
<dbReference type="GO" id="GO:0016887">
    <property type="term" value="F:ATP hydrolysis activity"/>
    <property type="evidence" value="ECO:0007669"/>
    <property type="project" value="RHEA"/>
</dbReference>
<dbReference type="SUPFAM" id="SSF52540">
    <property type="entry name" value="P-loop containing nucleoside triphosphate hydrolases"/>
    <property type="match status" value="1"/>
</dbReference>
<evidence type="ECO:0000256" key="5">
    <source>
        <dbReference type="ARBA" id="ARBA00022801"/>
    </source>
</evidence>
<comment type="function">
    <text evidence="10 13">The main replicative DNA helicase, it participates in initiation and elongation during chromosome replication. Travels ahead of the DNA replisome, separating dsDNA into templates for DNA synthesis. A processive ATP-dependent 5'-3' DNA helicase it has DNA-dependent ATPase activity.</text>
</comment>
<dbReference type="Gene3D" id="1.10.860.10">
    <property type="entry name" value="DNAb Helicase, Chain A"/>
    <property type="match status" value="1"/>
</dbReference>
<dbReference type="InterPro" id="IPR007692">
    <property type="entry name" value="DNA_helicase_DnaB"/>
</dbReference>
<reference evidence="16 17" key="1">
    <citation type="submission" date="2018-08" db="EMBL/GenBank/DDBJ databases">
        <title>Chitinophagaceae sp. K23C18032701, a novel bacterium isolated from forest soil.</title>
        <authorList>
            <person name="Wang C."/>
        </authorList>
    </citation>
    <scope>NUCLEOTIDE SEQUENCE [LARGE SCALE GENOMIC DNA]</scope>
    <source>
        <strain evidence="16 17">K23C18032701</strain>
    </source>
</reference>
<feature type="region of interest" description="Disordered" evidence="14">
    <location>
        <begin position="1"/>
        <end position="22"/>
    </location>
</feature>
<dbReference type="PROSITE" id="PS51199">
    <property type="entry name" value="SF4_HELICASE"/>
    <property type="match status" value="1"/>
</dbReference>
<evidence type="ECO:0000256" key="9">
    <source>
        <dbReference type="ARBA" id="ARBA00023235"/>
    </source>
</evidence>
<evidence type="ECO:0000256" key="10">
    <source>
        <dbReference type="ARBA" id="ARBA00044932"/>
    </source>
</evidence>
<dbReference type="InterPro" id="IPR007694">
    <property type="entry name" value="DNA_helicase_DnaB-like_C"/>
</dbReference>
<dbReference type="GO" id="GO:0043139">
    <property type="term" value="F:5'-3' DNA helicase activity"/>
    <property type="evidence" value="ECO:0007669"/>
    <property type="project" value="UniProtKB-EC"/>
</dbReference>
<proteinExistence type="inferred from homology"/>
<dbReference type="GO" id="GO:0005524">
    <property type="term" value="F:ATP binding"/>
    <property type="evidence" value="ECO:0007669"/>
    <property type="project" value="UniProtKB-UniRule"/>
</dbReference>
<keyword evidence="6 13" id="KW-0347">Helicase</keyword>
<feature type="domain" description="SF4 helicase" evidence="15">
    <location>
        <begin position="205"/>
        <end position="478"/>
    </location>
</feature>
<dbReference type="GO" id="GO:0006269">
    <property type="term" value="P:DNA replication, synthesis of primer"/>
    <property type="evidence" value="ECO:0007669"/>
    <property type="project" value="UniProtKB-UniRule"/>
</dbReference>
<evidence type="ECO:0000256" key="3">
    <source>
        <dbReference type="ARBA" id="ARBA00022705"/>
    </source>
</evidence>
<dbReference type="InterPro" id="IPR007693">
    <property type="entry name" value="DNA_helicase_DnaB-like_N"/>
</dbReference>
<feature type="region of interest" description="Disordered" evidence="14">
    <location>
        <begin position="484"/>
        <end position="517"/>
    </location>
</feature>
<accession>A0A3E1NQ46</accession>
<dbReference type="NCBIfam" id="TIGR00665">
    <property type="entry name" value="DnaB"/>
    <property type="match status" value="1"/>
</dbReference>
<dbReference type="InterPro" id="IPR036185">
    <property type="entry name" value="DNA_heli_DnaB-like_N_sf"/>
</dbReference>
<keyword evidence="7 13" id="KW-0067">ATP-binding</keyword>
<sequence length="517" mass="57536">MQTQQTNISKSDRKQRRERVNSGKADLSTLVYGKIQPQARDLEEAVLGAILIEKFAIDTVVEILKPGMFYVDAHNRIYGACLRLTDRSQPVDILTVVQELKRCEELDSVGGPFAVTKLSNGVTSSANLDAHARIVFEKFIQRELIRVGGEIIADAYEDSNDPFDLLDQVEDELFKITTGHLKSDYASTQALAARIISEAEQRMHNRDFLTGVPTGFAALDRITAGWQAPDLIILAARPSVGKTAFALELARKAAINHLKPTAVAVFSLEMSAGQLMNRLVSRESQVPLDRITQGRMDDLELSRFKSAANTLAQAPIYIDDTAALNIFELRSKARRLVNKHSVGLIIIDYLQLMSGTVEGKQGNREQEISTISRNLKKLAKELNIPIIALSQLSRAVEGRKGNEPQLSDLRESGAIEQDADMVMFLTRPDYQQAAGDVDPALQNLADLHIKKHRNGALDKLAFNTDLRIQAWFEPEQYRDYEGQRNIARGSWRPVPTPTSQQPPKPAAPDDLTDEMPF</sequence>
<organism evidence="16 17">
    <name type="scientific">Deminuibacter soli</name>
    <dbReference type="NCBI Taxonomy" id="2291815"/>
    <lineage>
        <taxon>Bacteria</taxon>
        <taxon>Pseudomonadati</taxon>
        <taxon>Bacteroidota</taxon>
        <taxon>Chitinophagia</taxon>
        <taxon>Chitinophagales</taxon>
        <taxon>Chitinophagaceae</taxon>
        <taxon>Deminuibacter</taxon>
    </lineage>
</organism>
<evidence type="ECO:0000256" key="13">
    <source>
        <dbReference type="RuleBase" id="RU362085"/>
    </source>
</evidence>
<dbReference type="EC" id="5.6.2.3" evidence="12 13"/>
<comment type="catalytic activity">
    <reaction evidence="11 13">
        <text>ATP + H2O = ADP + phosphate + H(+)</text>
        <dbReference type="Rhea" id="RHEA:13065"/>
        <dbReference type="ChEBI" id="CHEBI:15377"/>
        <dbReference type="ChEBI" id="CHEBI:15378"/>
        <dbReference type="ChEBI" id="CHEBI:30616"/>
        <dbReference type="ChEBI" id="CHEBI:43474"/>
        <dbReference type="ChEBI" id="CHEBI:456216"/>
        <dbReference type="EC" id="5.6.2.3"/>
    </reaction>
</comment>
<dbReference type="InterPro" id="IPR027417">
    <property type="entry name" value="P-loop_NTPase"/>
</dbReference>
<dbReference type="OrthoDB" id="9773982at2"/>
<keyword evidence="2 13" id="KW-0639">Primosome</keyword>
<dbReference type="CDD" id="cd00984">
    <property type="entry name" value="DnaB_C"/>
    <property type="match status" value="1"/>
</dbReference>
<dbReference type="GO" id="GO:0003677">
    <property type="term" value="F:DNA binding"/>
    <property type="evidence" value="ECO:0007669"/>
    <property type="project" value="UniProtKB-UniRule"/>
</dbReference>
<evidence type="ECO:0000256" key="14">
    <source>
        <dbReference type="SAM" id="MobiDB-lite"/>
    </source>
</evidence>
<dbReference type="RefSeq" id="WP_116845807.1">
    <property type="nucleotide sequence ID" value="NZ_QTJU01000001.1"/>
</dbReference>